<name>A0A7Y6MZK9_9BURK</name>
<accession>A0A7Y6MZK9</accession>
<dbReference type="Pfam" id="PF00534">
    <property type="entry name" value="Glycos_transf_1"/>
    <property type="match status" value="1"/>
</dbReference>
<dbReference type="InterPro" id="IPR028098">
    <property type="entry name" value="Glyco_trans_4-like_N"/>
</dbReference>
<reference evidence="5 6" key="1">
    <citation type="submission" date="2020-02" db="EMBL/GenBank/DDBJ databases">
        <title>Paraburkholderia simonii sp. nov. and Paraburkholderia youngii sp. nov. Brazilian and Mexican Mimosa-associated rhizobia.</title>
        <authorList>
            <person name="Mavima L."/>
            <person name="Beukes C.W."/>
            <person name="Chan W.Y."/>
            <person name="Palmer M."/>
            <person name="De Meyer S.E."/>
            <person name="James E.K."/>
            <person name="Venter S.N."/>
            <person name="Steenkamp E.T."/>
        </authorList>
    </citation>
    <scope>NUCLEOTIDE SEQUENCE [LARGE SCALE GENOMIC DNA]</scope>
    <source>
        <strain evidence="5 6">JPY169</strain>
    </source>
</reference>
<evidence type="ECO:0000259" key="3">
    <source>
        <dbReference type="Pfam" id="PF00534"/>
    </source>
</evidence>
<evidence type="ECO:0000313" key="6">
    <source>
        <dbReference type="Proteomes" id="UP000594380"/>
    </source>
</evidence>
<dbReference type="Pfam" id="PF13579">
    <property type="entry name" value="Glyco_trans_4_4"/>
    <property type="match status" value="1"/>
</dbReference>
<feature type="domain" description="Glycosyl transferase family 1" evidence="3">
    <location>
        <begin position="185"/>
        <end position="342"/>
    </location>
</feature>
<dbReference type="SUPFAM" id="SSF53756">
    <property type="entry name" value="UDP-Glycosyltransferase/glycogen phosphorylase"/>
    <property type="match status" value="1"/>
</dbReference>
<dbReference type="CDD" id="cd03820">
    <property type="entry name" value="GT4_AmsD-like"/>
    <property type="match status" value="1"/>
</dbReference>
<dbReference type="GeneID" id="301101075"/>
<evidence type="ECO:0000313" key="5">
    <source>
        <dbReference type="EMBL" id="NUY00424.1"/>
    </source>
</evidence>
<dbReference type="Gene3D" id="3.40.50.2000">
    <property type="entry name" value="Glycogen Phosphorylase B"/>
    <property type="match status" value="2"/>
</dbReference>
<evidence type="ECO:0000256" key="2">
    <source>
        <dbReference type="ARBA" id="ARBA00022679"/>
    </source>
</evidence>
<dbReference type="GO" id="GO:0016757">
    <property type="term" value="F:glycosyltransferase activity"/>
    <property type="evidence" value="ECO:0007669"/>
    <property type="project" value="UniProtKB-KW"/>
</dbReference>
<dbReference type="Proteomes" id="UP000594380">
    <property type="component" value="Unassembled WGS sequence"/>
</dbReference>
<dbReference type="AlphaFoldDB" id="A0A7Y6MZK9"/>
<proteinExistence type="predicted"/>
<feature type="domain" description="Glycosyltransferase subfamily 4-like N-terminal" evidence="4">
    <location>
        <begin position="14"/>
        <end position="172"/>
    </location>
</feature>
<protein>
    <submittedName>
        <fullName evidence="5">Glycosyltransferase family 4 protein</fullName>
    </submittedName>
</protein>
<dbReference type="PANTHER" id="PTHR12526">
    <property type="entry name" value="GLYCOSYLTRANSFERASE"/>
    <property type="match status" value="1"/>
</dbReference>
<keyword evidence="1" id="KW-0328">Glycosyltransferase</keyword>
<evidence type="ECO:0000256" key="1">
    <source>
        <dbReference type="ARBA" id="ARBA00022676"/>
    </source>
</evidence>
<organism evidence="5 6">
    <name type="scientific">Paraburkholderia youngii</name>
    <dbReference type="NCBI Taxonomy" id="2782701"/>
    <lineage>
        <taxon>Bacteria</taxon>
        <taxon>Pseudomonadati</taxon>
        <taxon>Pseudomonadota</taxon>
        <taxon>Betaproteobacteria</taxon>
        <taxon>Burkholderiales</taxon>
        <taxon>Burkholderiaceae</taxon>
        <taxon>Paraburkholderia</taxon>
    </lineage>
</organism>
<dbReference type="InterPro" id="IPR001296">
    <property type="entry name" value="Glyco_trans_1"/>
</dbReference>
<gene>
    <name evidence="5" type="ORF">G5S42_12095</name>
</gene>
<dbReference type="RefSeq" id="WP_176106939.1">
    <property type="nucleotide sequence ID" value="NZ_JAALDK010000001.1"/>
</dbReference>
<evidence type="ECO:0000259" key="4">
    <source>
        <dbReference type="Pfam" id="PF13579"/>
    </source>
</evidence>
<dbReference type="PANTHER" id="PTHR12526:SF510">
    <property type="entry name" value="D-INOSITOL 3-PHOSPHATE GLYCOSYLTRANSFERASE"/>
    <property type="match status" value="1"/>
</dbReference>
<keyword evidence="2 5" id="KW-0808">Transferase</keyword>
<comment type="caution">
    <text evidence="5">The sequence shown here is derived from an EMBL/GenBank/DDBJ whole genome shotgun (WGS) entry which is preliminary data.</text>
</comment>
<dbReference type="EMBL" id="JAALDK010000001">
    <property type="protein sequence ID" value="NUY00424.1"/>
    <property type="molecule type" value="Genomic_DNA"/>
</dbReference>
<sequence>MKIVLVVNSMGEPGGAERVAAVLSAAWAQRNDTVTLVPTYSKHGGCFFPIDEKVRMIYLADRVKHSPLRRVNYIARLAELRKLFVEEQPDVIVSFLTNVNINVILASRGLRIPVIACEHNDPVADGRPFLWKLLCRLTYPRATALTFLSQSMATPFEKMRSGDTPHIAVMPNPIPDELFSMTRPQRVEGRKRLISVGRLNPQKHYELLIETFAKVAHDFEDWDLWIWGEGPERPMLTRRIAELNLSRRVFLPGSTQAAWDEMAAADAFVLSSRFEGMPVALMESMALGVPAVSFDCPSGPRELMRDGQDGLLIPPGDATALAAGLRRMLSDQALREELGVRGARSIRDRYSVAHILTIWDRLFGQLPGLKGFAGARRCR</sequence>